<dbReference type="PANTHER" id="PTHR21310">
    <property type="entry name" value="AMINOGLYCOSIDE PHOSPHOTRANSFERASE-RELATED-RELATED"/>
    <property type="match status" value="1"/>
</dbReference>
<keyword evidence="3" id="KW-1185">Reference proteome</keyword>
<dbReference type="InterPro" id="IPR011009">
    <property type="entry name" value="Kinase-like_dom_sf"/>
</dbReference>
<dbReference type="InterPro" id="IPR002575">
    <property type="entry name" value="Aminoglycoside_PTrfase"/>
</dbReference>
<sequence length="302" mass="32169">MDLTSLEPLAGGWSGETFVATAAGERSVVRIYARTGHRGAAAHEVDAALHRLVRGLVPVPEVLEVRRADPAADLPALLVTGWVDGVRGDELVADLDDAGRTRLGAHLGDLLADLAGMPMLKAGPFVDGELRIGSFSAEGAPPLDGLPAFVSLVEPALGWWRPGELGGLREVVLDAQALLDTVGRRCLVHGDLNPKNLLIDRGTLAVAALVDWEYAHAGHPYTDLGNLLRFERDPAFTTAVLEAYVARRGGTPAEALALARAADLWALLDLARRRSENPVAEAADRLLREIARTRDPQAAPRA</sequence>
<dbReference type="PANTHER" id="PTHR21310:SF15">
    <property type="entry name" value="AMINOGLYCOSIDE PHOSPHOTRANSFERASE DOMAIN-CONTAINING PROTEIN"/>
    <property type="match status" value="1"/>
</dbReference>
<feature type="domain" description="Aminoglycoside phosphotransferase" evidence="1">
    <location>
        <begin position="6"/>
        <end position="254"/>
    </location>
</feature>
<evidence type="ECO:0000313" key="2">
    <source>
        <dbReference type="EMBL" id="NYD41557.1"/>
    </source>
</evidence>
<evidence type="ECO:0000313" key="3">
    <source>
        <dbReference type="Proteomes" id="UP000535511"/>
    </source>
</evidence>
<evidence type="ECO:0000259" key="1">
    <source>
        <dbReference type="Pfam" id="PF01636"/>
    </source>
</evidence>
<organism evidence="2 3">
    <name type="scientific">Nocardioides panaciterrulae</name>
    <dbReference type="NCBI Taxonomy" id="661492"/>
    <lineage>
        <taxon>Bacteria</taxon>
        <taxon>Bacillati</taxon>
        <taxon>Actinomycetota</taxon>
        <taxon>Actinomycetes</taxon>
        <taxon>Propionibacteriales</taxon>
        <taxon>Nocardioidaceae</taxon>
        <taxon>Nocardioides</taxon>
    </lineage>
</organism>
<accession>A0A7Y9JAC9</accession>
<dbReference type="SUPFAM" id="SSF56112">
    <property type="entry name" value="Protein kinase-like (PK-like)"/>
    <property type="match status" value="1"/>
</dbReference>
<reference evidence="2 3" key="1">
    <citation type="submission" date="2020-07" db="EMBL/GenBank/DDBJ databases">
        <title>Sequencing the genomes of 1000 actinobacteria strains.</title>
        <authorList>
            <person name="Klenk H.-P."/>
        </authorList>
    </citation>
    <scope>NUCLEOTIDE SEQUENCE [LARGE SCALE GENOMIC DNA]</scope>
    <source>
        <strain evidence="2 3">DSM 21350</strain>
    </source>
</reference>
<dbReference type="RefSeq" id="WP_179663288.1">
    <property type="nucleotide sequence ID" value="NZ_JACCBG010000001.1"/>
</dbReference>
<keyword evidence="2" id="KW-0418">Kinase</keyword>
<dbReference type="AlphaFoldDB" id="A0A7Y9JAC9"/>
<proteinExistence type="predicted"/>
<gene>
    <name evidence="2" type="ORF">BJZ21_001640</name>
</gene>
<keyword evidence="2" id="KW-0808">Transferase</keyword>
<protein>
    <submittedName>
        <fullName evidence="2">Aminoglycoside phosphotransferase (APT) family kinase protein</fullName>
    </submittedName>
</protein>
<dbReference type="Pfam" id="PF01636">
    <property type="entry name" value="APH"/>
    <property type="match status" value="1"/>
</dbReference>
<name>A0A7Y9JAC9_9ACTN</name>
<dbReference type="EMBL" id="JACCBG010000001">
    <property type="protein sequence ID" value="NYD41557.1"/>
    <property type="molecule type" value="Genomic_DNA"/>
</dbReference>
<dbReference type="Gene3D" id="3.90.1200.10">
    <property type="match status" value="1"/>
</dbReference>
<comment type="caution">
    <text evidence="2">The sequence shown here is derived from an EMBL/GenBank/DDBJ whole genome shotgun (WGS) entry which is preliminary data.</text>
</comment>
<dbReference type="Proteomes" id="UP000535511">
    <property type="component" value="Unassembled WGS sequence"/>
</dbReference>
<dbReference type="GO" id="GO:0016301">
    <property type="term" value="F:kinase activity"/>
    <property type="evidence" value="ECO:0007669"/>
    <property type="project" value="UniProtKB-KW"/>
</dbReference>
<dbReference type="InterPro" id="IPR051678">
    <property type="entry name" value="AGP_Transferase"/>
</dbReference>